<sequence length="152" mass="16373">MTAYQERLAVPVRWWLLAGAACGAVALAVAPLGTGPALAVASVSAVLLAACLLAYGSARLRVQDGVLITDGLAVRVERLGWAEILDEDEALEWRTFRAGPHARFALRAYIPTAVRVEIADPGLPYRYLYVSTRHPLRVVRAINAAKAEQTPV</sequence>
<accession>A0A5R9DZD7</accession>
<name>A0A5R9DZD7_9ACTN</name>
<comment type="caution">
    <text evidence="2">The sequence shown here is derived from an EMBL/GenBank/DDBJ whole genome shotgun (WGS) entry which is preliminary data.</text>
</comment>
<keyword evidence="3" id="KW-1185">Reference proteome</keyword>
<keyword evidence="1" id="KW-1133">Transmembrane helix</keyword>
<keyword evidence="1" id="KW-0472">Membrane</keyword>
<evidence type="ECO:0000313" key="2">
    <source>
        <dbReference type="EMBL" id="TLQ42776.1"/>
    </source>
</evidence>
<dbReference type="AlphaFoldDB" id="A0A5R9DZD7"/>
<gene>
    <name evidence="2" type="ORF">FEF34_05995</name>
</gene>
<keyword evidence="1" id="KW-0812">Transmembrane</keyword>
<feature type="transmembrane region" description="Helical" evidence="1">
    <location>
        <begin position="12"/>
        <end position="30"/>
    </location>
</feature>
<dbReference type="Proteomes" id="UP000305921">
    <property type="component" value="Unassembled WGS sequence"/>
</dbReference>
<organism evidence="2 3">
    <name type="scientific">Streptomyces marianii</name>
    <dbReference type="NCBI Taxonomy" id="1817406"/>
    <lineage>
        <taxon>Bacteria</taxon>
        <taxon>Bacillati</taxon>
        <taxon>Actinomycetota</taxon>
        <taxon>Actinomycetes</taxon>
        <taxon>Kitasatosporales</taxon>
        <taxon>Streptomycetaceae</taxon>
        <taxon>Streptomyces</taxon>
    </lineage>
</organism>
<protein>
    <submittedName>
        <fullName evidence="2">DUF3093 domain-containing protein</fullName>
    </submittedName>
</protein>
<evidence type="ECO:0000256" key="1">
    <source>
        <dbReference type="SAM" id="Phobius"/>
    </source>
</evidence>
<proteinExistence type="predicted"/>
<dbReference type="EMBL" id="VAWE01000001">
    <property type="protein sequence ID" value="TLQ42776.1"/>
    <property type="molecule type" value="Genomic_DNA"/>
</dbReference>
<dbReference type="RefSeq" id="WP_138052184.1">
    <property type="nucleotide sequence ID" value="NZ_VAWE01000001.1"/>
</dbReference>
<evidence type="ECO:0000313" key="3">
    <source>
        <dbReference type="Proteomes" id="UP000305921"/>
    </source>
</evidence>
<dbReference type="Pfam" id="PF11292">
    <property type="entry name" value="DUF3093"/>
    <property type="match status" value="1"/>
</dbReference>
<reference evidence="2 3" key="1">
    <citation type="submission" date="2019-05" db="EMBL/GenBank/DDBJ databases">
        <title>Streptomyces marianii sp. nov., a novel marine actinomycete from southern coast of India.</title>
        <authorList>
            <person name="Iniyan A.M."/>
            <person name="Wink J."/>
            <person name="Ramprasad E."/>
            <person name="Ramana C.V."/>
            <person name="Bunk B."/>
            <person name="Sproer C."/>
            <person name="Joseph F.-J.R.S."/>
            <person name="Vincent S.G.P."/>
        </authorList>
    </citation>
    <scope>NUCLEOTIDE SEQUENCE [LARGE SCALE GENOMIC DNA]</scope>
    <source>
        <strain evidence="2 3">ICN19</strain>
    </source>
</reference>
<feature type="transmembrane region" description="Helical" evidence="1">
    <location>
        <begin position="36"/>
        <end position="55"/>
    </location>
</feature>
<dbReference type="OrthoDB" id="4233715at2"/>
<dbReference type="InterPro" id="IPR021443">
    <property type="entry name" value="DUF3093"/>
</dbReference>